<dbReference type="InterPro" id="IPR004499">
    <property type="entry name" value="Pro-tRNA-ligase_IIa_arc-type"/>
</dbReference>
<dbReference type="SUPFAM" id="SSF64586">
    <property type="entry name" value="C-terminal domain of ProRS"/>
    <property type="match status" value="1"/>
</dbReference>
<dbReference type="SUPFAM" id="SSF52954">
    <property type="entry name" value="Class II aaRS ABD-related"/>
    <property type="match status" value="1"/>
</dbReference>
<dbReference type="GO" id="GO:0005737">
    <property type="term" value="C:cytoplasm"/>
    <property type="evidence" value="ECO:0007669"/>
    <property type="project" value="InterPro"/>
</dbReference>
<dbReference type="InterPro" id="IPR006195">
    <property type="entry name" value="aa-tRNA-synth_II"/>
</dbReference>
<organism evidence="10 11">
    <name type="scientific">Cryptosporidium parvum (strain Iowa II)</name>
    <dbReference type="NCBI Taxonomy" id="353152"/>
    <lineage>
        <taxon>Eukaryota</taxon>
        <taxon>Sar</taxon>
        <taxon>Alveolata</taxon>
        <taxon>Apicomplexa</taxon>
        <taxon>Conoidasida</taxon>
        <taxon>Coccidia</taxon>
        <taxon>Eucoccidiorida</taxon>
        <taxon>Eimeriorina</taxon>
        <taxon>Cryptosporidiidae</taxon>
        <taxon>Cryptosporidium</taxon>
    </lineage>
</organism>
<evidence type="ECO:0000256" key="1">
    <source>
        <dbReference type="ARBA" id="ARBA00012831"/>
    </source>
</evidence>
<dbReference type="CDD" id="cd00778">
    <property type="entry name" value="ProRS_core_arch_euk"/>
    <property type="match status" value="1"/>
</dbReference>
<evidence type="ECO:0000256" key="6">
    <source>
        <dbReference type="ARBA" id="ARBA00023146"/>
    </source>
</evidence>
<dbReference type="OMA" id="EVYWVTH"/>
<dbReference type="PDBsum" id="5XIO"/>
<evidence type="ECO:0000256" key="2">
    <source>
        <dbReference type="ARBA" id="ARBA00022598"/>
    </source>
</evidence>
<keyword evidence="12" id="KW-0862">Zinc</keyword>
<dbReference type="SUPFAM" id="SSF55826">
    <property type="entry name" value="YbaK/ProRS associated domain"/>
    <property type="match status" value="1"/>
</dbReference>
<dbReference type="Proteomes" id="UP000006726">
    <property type="component" value="Chromosome 6"/>
</dbReference>
<dbReference type="GeneID" id="3375909"/>
<dbReference type="SUPFAM" id="SSF55681">
    <property type="entry name" value="Class II aaRS and biotin synthetases"/>
    <property type="match status" value="1"/>
</dbReference>
<feature type="domain" description="Aminoacyl-transfer RNA synthetases class-II family profile" evidence="9">
    <location>
        <begin position="266"/>
        <end position="504"/>
    </location>
</feature>
<dbReference type="SMART" id="SM00946">
    <property type="entry name" value="ProRS-C_1"/>
    <property type="match status" value="1"/>
</dbReference>
<dbReference type="InterPro" id="IPR033721">
    <property type="entry name" value="ProRS_core_arch_euk"/>
</dbReference>
<dbReference type="Gene3D" id="3.40.50.800">
    <property type="entry name" value="Anticodon-binding domain"/>
    <property type="match status" value="1"/>
</dbReference>
<dbReference type="Gene3D" id="3.30.110.30">
    <property type="entry name" value="C-terminal domain of ProRS"/>
    <property type="match status" value="1"/>
</dbReference>
<feature type="binding site" evidence="12">
    <location>
        <position position="657"/>
    </location>
    <ligand>
        <name>Zn(2+)</name>
        <dbReference type="ChEBI" id="CHEBI:29105"/>
    </ligand>
</feature>
<dbReference type="Pfam" id="PF03129">
    <property type="entry name" value="HGTP_anticodon"/>
    <property type="match status" value="1"/>
</dbReference>
<protein>
    <recommendedName>
        <fullName evidence="1">proline--tRNA ligase</fullName>
        <ecNumber evidence="1">6.1.1.15</ecNumber>
    </recommendedName>
    <alternativeName>
        <fullName evidence="7">Prolyl-tRNA synthetase</fullName>
    </alternativeName>
</protein>
<reference evidence="12" key="2">
    <citation type="journal article" date="2017" name="Structure">
        <title>Targeting Prolyl-tRNA Synthetase to Accelerate Drug Discovery against Malaria, Leishmaniasis, Toxoplasmosis, Cryptosporidiosis, and Coccidiosis.</title>
        <authorList>
            <person name="Jain V."/>
            <person name="Yogavel M."/>
            <person name="Kikuchi H."/>
            <person name="Oshima Y."/>
            <person name="Hariguchi N."/>
            <person name="Matsumoto M."/>
            <person name="Goel P."/>
            <person name="Touquet B."/>
            <person name="Jumani R.S."/>
            <person name="Tacchini-Cottier F."/>
            <person name="Harlos K."/>
            <person name="Huston C.D."/>
            <person name="Hakimi M.A."/>
            <person name="Sharma A."/>
        </authorList>
    </citation>
    <scope>X-RAY CRYSTALLOGRAPHY (2.46 ANGSTROMS) OF 225-719 IN COMPLEX WITH ZN(2+)</scope>
</reference>
<dbReference type="Gene3D" id="3.30.930.10">
    <property type="entry name" value="Bira Bifunctional Protein, Domain 2"/>
    <property type="match status" value="1"/>
</dbReference>
<evidence type="ECO:0000256" key="7">
    <source>
        <dbReference type="ARBA" id="ARBA00029731"/>
    </source>
</evidence>
<dbReference type="GO" id="GO:0006433">
    <property type="term" value="P:prolyl-tRNA aminoacylation"/>
    <property type="evidence" value="ECO:0007669"/>
    <property type="project" value="InterPro"/>
</dbReference>
<dbReference type="InParanoid" id="Q5CWN3"/>
<dbReference type="CDD" id="cd00862">
    <property type="entry name" value="ProRS_anticodon_zinc"/>
    <property type="match status" value="1"/>
</dbReference>
<keyword evidence="11" id="KW-1185">Reference proteome</keyword>
<feature type="binding site" evidence="12">
    <location>
        <position position="702"/>
    </location>
    <ligand>
        <name>Zn(2+)</name>
        <dbReference type="ChEBI" id="CHEBI:29105"/>
    </ligand>
</feature>
<dbReference type="FunFam" id="3.30.110.30:FF:000001">
    <property type="entry name" value="Bifunctional glutamate/proline--tRNA ligase"/>
    <property type="match status" value="1"/>
</dbReference>
<evidence type="ECO:0000313" key="10">
    <source>
        <dbReference type="EMBL" id="EAK90164.1"/>
    </source>
</evidence>
<feature type="non-terminal residue" evidence="10">
    <location>
        <position position="1"/>
    </location>
</feature>
<dbReference type="InterPro" id="IPR007214">
    <property type="entry name" value="YbaK/aa-tRNA-synth-assoc-dom"/>
</dbReference>
<evidence type="ECO:0000256" key="5">
    <source>
        <dbReference type="ARBA" id="ARBA00022917"/>
    </source>
</evidence>
<keyword evidence="5" id="KW-0648">Protein biosynthesis</keyword>
<dbReference type="FunCoup" id="Q5CWN3">
    <property type="interactions" value="158"/>
</dbReference>
<evidence type="ECO:0000259" key="9">
    <source>
        <dbReference type="PROSITE" id="PS50862"/>
    </source>
</evidence>
<dbReference type="GO" id="GO:0046872">
    <property type="term" value="F:metal ion binding"/>
    <property type="evidence" value="ECO:0007669"/>
    <property type="project" value="UniProtKB-KW"/>
</dbReference>
<dbReference type="InterPro" id="IPR016061">
    <property type="entry name" value="Pro-tRNA_ligase_II_C"/>
</dbReference>
<dbReference type="GO" id="GO:0002161">
    <property type="term" value="F:aminoacyl-tRNA deacylase activity"/>
    <property type="evidence" value="ECO:0007669"/>
    <property type="project" value="InterPro"/>
</dbReference>
<comment type="caution">
    <text evidence="10">The sequence shown here is derived from an EMBL/GenBank/DDBJ whole genome shotgun (WGS) entry which is preliminary data.</text>
</comment>
<dbReference type="Pfam" id="PF09180">
    <property type="entry name" value="ProRS-C_1"/>
    <property type="match status" value="1"/>
</dbReference>
<dbReference type="InterPro" id="IPR036621">
    <property type="entry name" value="Anticodon-bd_dom_sf"/>
</dbReference>
<dbReference type="AlphaFoldDB" id="Q5CWN3"/>
<proteinExistence type="evidence at protein level"/>
<dbReference type="PANTHER" id="PTHR43382">
    <property type="entry name" value="PROLYL-TRNA SYNTHETASE"/>
    <property type="match status" value="1"/>
</dbReference>
<dbReference type="InterPro" id="IPR045864">
    <property type="entry name" value="aa-tRNA-synth_II/BPL/LPL"/>
</dbReference>
<dbReference type="EC" id="6.1.1.15" evidence="1"/>
<keyword evidence="12" id="KW-0002">3D-structure</keyword>
<dbReference type="SMR" id="Q5CWN3"/>
<dbReference type="InterPro" id="IPR004154">
    <property type="entry name" value="Anticodon-bd"/>
</dbReference>
<dbReference type="InterPro" id="IPR017449">
    <property type="entry name" value="Pro-tRNA_synth_II"/>
</dbReference>
<dbReference type="NCBIfam" id="TIGR00408">
    <property type="entry name" value="proS_fam_I"/>
    <property type="match status" value="1"/>
</dbReference>
<feature type="binding site" evidence="12">
    <location>
        <position position="652"/>
    </location>
    <ligand>
        <name>Zn(2+)</name>
        <dbReference type="ChEBI" id="CHEBI:29105"/>
    </ligand>
</feature>
<dbReference type="InterPro" id="IPR036754">
    <property type="entry name" value="YbaK/aa-tRNA-synt-asso_dom_sf"/>
</dbReference>
<dbReference type="KEGG" id="cpv:cgd6_4400"/>
<evidence type="ECO:0007829" key="12">
    <source>
        <dbReference type="PDB" id="5XIO"/>
    </source>
</evidence>
<dbReference type="InterPro" id="IPR002316">
    <property type="entry name" value="Pro-tRNA-ligase_IIa"/>
</dbReference>
<evidence type="ECO:0000256" key="8">
    <source>
        <dbReference type="ARBA" id="ARBA00047671"/>
    </source>
</evidence>
<dbReference type="PANTHER" id="PTHR43382:SF2">
    <property type="entry name" value="BIFUNCTIONAL GLUTAMATE_PROLINE--TRNA LIGASE"/>
    <property type="match status" value="1"/>
</dbReference>
<dbReference type="FunFam" id="3.40.50.800:FF:000005">
    <property type="entry name" value="bifunctional glutamate/proline--tRNA ligase"/>
    <property type="match status" value="1"/>
</dbReference>
<keyword evidence="3" id="KW-0547">Nucleotide-binding</keyword>
<dbReference type="InterPro" id="IPR002314">
    <property type="entry name" value="aa-tRNA-synt_IIb"/>
</dbReference>
<keyword evidence="4" id="KW-0067">ATP-binding</keyword>
<dbReference type="FunFam" id="3.30.930.10:FF:000007">
    <property type="entry name" value="Bifunctional glutamate/proline--tRNA ligase"/>
    <property type="match status" value="1"/>
</dbReference>
<dbReference type="Pfam" id="PF00587">
    <property type="entry name" value="tRNA-synt_2b"/>
    <property type="match status" value="1"/>
</dbReference>
<name>Q5CWN3_CRYPI</name>
<dbReference type="PROSITE" id="PS50862">
    <property type="entry name" value="AA_TRNA_LIGASE_II"/>
    <property type="match status" value="1"/>
</dbReference>
<keyword evidence="12" id="KW-0479">Metal-binding</keyword>
<sequence length="719" mass="82942">LFKKKKPSKNKFIKSTKRNNKQLKVIEFKIKMSVDEKLYSEVLDQLSKLSINYSKFDHDATPNMESMVEVLKEQAEKHNTDFAKNLLIKSKGNEGLFFVLAHHETDTKMKNLGQIFGVSGNKLRLADEDVLNDTLKVKRGCLTPLSLIFEKSGGIQVYFDECLKDKKVFVHPLTNTESFSIHINDIVKFAESCGKKVKWFSMDNLEEQKPAGKPEESKENESLLGITADKITSFADWYSQVIVKSEMIEYYDISGCYILRPWSYFIWETIQSVFDQKIKQHDVQNAYFPIFVTQKKLETEKDHVEGFSPEVAWVTKSGKSDLAEPIAIRPTSETIMYPYFAKWIRSHRDLPLKINQWTSIVRWEFKHPTPFIRTREFLWQEGHTAHSTRKEALEMVDIILNEYASIYEDLLATPVVKGTKSENEKFPGGDITKSIEGFIPEIGRAVQAATSHLLGQNFSKMFGVEFEDEKGNKEYAHQTSWGLTTRAIGVMIMTHGDNKGLVLPPKVAPVQVIIIPIIFKTVITEEQKKICNEVECILKKAGVRVKIDDRSNYTPGWKYNHWEVKGVCLRFEVGPRDIEKRSVRVVVRDNMEKMDIPISELESKIPKLLEEFQNRLLFKAKQRQNESIIRVDTFDKVMDTLNQKKMVIAPWCEDVSCEEEIKKETARLSLDNEDNQSMTGAMKSLCIPNDQIFKIEEGKTKCFFCDKLAKKFTLFGRSY</sequence>
<evidence type="ECO:0000313" key="11">
    <source>
        <dbReference type="Proteomes" id="UP000006726"/>
    </source>
</evidence>
<dbReference type="Pfam" id="PF04073">
    <property type="entry name" value="tRNA_edit"/>
    <property type="match status" value="1"/>
</dbReference>
<dbReference type="EMBL" id="AAEE01000002">
    <property type="protein sequence ID" value="EAK90164.1"/>
    <property type="molecule type" value="Genomic_DNA"/>
</dbReference>
<dbReference type="HAMAP" id="MF_01571">
    <property type="entry name" value="Pro_tRNA_synth_type3"/>
    <property type="match status" value="1"/>
</dbReference>
<dbReference type="PDB" id="5XIO">
    <property type="method" value="X-ray"/>
    <property type="resolution" value="2.46 A"/>
    <property type="chains" value="A/B=225-719"/>
</dbReference>
<dbReference type="OrthoDB" id="1350766at2759"/>
<dbReference type="RefSeq" id="XP_627771.1">
    <property type="nucleotide sequence ID" value="XM_627771.1"/>
</dbReference>
<keyword evidence="2" id="KW-0436">Ligase</keyword>
<dbReference type="GO" id="GO:0005524">
    <property type="term" value="F:ATP binding"/>
    <property type="evidence" value="ECO:0007669"/>
    <property type="project" value="UniProtKB-KW"/>
</dbReference>
<dbReference type="GO" id="GO:0017101">
    <property type="term" value="C:aminoacyl-tRNA synthetase multienzyme complex"/>
    <property type="evidence" value="ECO:0007669"/>
    <property type="project" value="TreeGrafter"/>
</dbReference>
<dbReference type="STRING" id="353152.Q5CWN3"/>
<dbReference type="PRINTS" id="PR01046">
    <property type="entry name" value="TRNASYNTHPRO"/>
</dbReference>
<keyword evidence="6 10" id="KW-0030">Aminoacyl-tRNA synthetase</keyword>
<accession>Q5CWN3</accession>
<evidence type="ECO:0000256" key="4">
    <source>
        <dbReference type="ARBA" id="ARBA00022840"/>
    </source>
</evidence>
<reference evidence="10 11" key="1">
    <citation type="journal article" date="2004" name="Science">
        <title>Complete genome sequence of the apicomplexan, Cryptosporidium parvum.</title>
        <authorList>
            <person name="Abrahamsen M.S."/>
            <person name="Templeton T.J."/>
            <person name="Enomoto S."/>
            <person name="Abrahante J.E."/>
            <person name="Zhu G."/>
            <person name="Lancto C.A."/>
            <person name="Deng M."/>
            <person name="Liu C."/>
            <person name="Widmer G."/>
            <person name="Tzipori S."/>
            <person name="Buck G.A."/>
            <person name="Xu P."/>
            <person name="Bankier A.T."/>
            <person name="Dear P.H."/>
            <person name="Konfortov B.A."/>
            <person name="Spriggs H.F."/>
            <person name="Iyer L."/>
            <person name="Anantharaman V."/>
            <person name="Aravind L."/>
            <person name="Kapur V."/>
        </authorList>
    </citation>
    <scope>NUCLEOTIDE SEQUENCE [LARGE SCALE GENOMIC DNA]</scope>
    <source>
        <strain evidence="11">Iowa II</strain>
    </source>
</reference>
<dbReference type="GO" id="GO:0004827">
    <property type="term" value="F:proline-tRNA ligase activity"/>
    <property type="evidence" value="ECO:0007669"/>
    <property type="project" value="UniProtKB-EC"/>
</dbReference>
<evidence type="ECO:0000256" key="3">
    <source>
        <dbReference type="ARBA" id="ARBA00022741"/>
    </source>
</evidence>
<comment type="catalytic activity">
    <reaction evidence="8">
        <text>tRNA(Pro) + L-proline + ATP = L-prolyl-tRNA(Pro) + AMP + diphosphate</text>
        <dbReference type="Rhea" id="RHEA:14305"/>
        <dbReference type="Rhea" id="RHEA-COMP:9700"/>
        <dbReference type="Rhea" id="RHEA-COMP:9702"/>
        <dbReference type="ChEBI" id="CHEBI:30616"/>
        <dbReference type="ChEBI" id="CHEBI:33019"/>
        <dbReference type="ChEBI" id="CHEBI:60039"/>
        <dbReference type="ChEBI" id="CHEBI:78442"/>
        <dbReference type="ChEBI" id="CHEBI:78532"/>
        <dbReference type="ChEBI" id="CHEBI:456215"/>
        <dbReference type="EC" id="6.1.1.15"/>
    </reaction>
</comment>
<dbReference type="Gene3D" id="3.90.960.10">
    <property type="entry name" value="YbaK/aminoacyl-tRNA synthetase-associated domain"/>
    <property type="match status" value="1"/>
</dbReference>
<gene>
    <name evidence="10" type="ORF">cgd6_4400</name>
</gene>